<evidence type="ECO:0000256" key="5">
    <source>
        <dbReference type="ARBA" id="ARBA00048391"/>
    </source>
</evidence>
<evidence type="ECO:0000256" key="1">
    <source>
        <dbReference type="ARBA" id="ARBA00012771"/>
    </source>
</evidence>
<dbReference type="InterPro" id="IPR004556">
    <property type="entry name" value="HemK-like"/>
</dbReference>
<dbReference type="AlphaFoldDB" id="A0A6N6RLN9"/>
<dbReference type="SUPFAM" id="SSF53335">
    <property type="entry name" value="S-adenosyl-L-methionine-dependent methyltransferases"/>
    <property type="match status" value="1"/>
</dbReference>
<dbReference type="InterPro" id="IPR029063">
    <property type="entry name" value="SAM-dependent_MTases_sf"/>
</dbReference>
<sequence>MTGRELQMFWNDSLSSVYEPSEAQQLLRMWLEDVHEVSRMEWISSADREVHFDVENVLERLQKGEPIQHIIGFAYFMDMKFQVNSDVLIPRPETEDLVRWLVDHLPEGSRVLDIGTGSGCIAITLKKYRPDLELTALDVSVDALKVARNNAKELAVEVRFIEHDILSGLPPGDWDAIVSNPPYIEEKERPGMSKNVVDFDPNLALFVPDGRPELFYEEISKVAASMPSRPWLAFECHINHTQKVAQIMRDYGWKGLEILDDITERPRFVIGRS</sequence>
<accession>A0A6N6RLN9</accession>
<evidence type="ECO:0000313" key="8">
    <source>
        <dbReference type="EMBL" id="KAB2814482.1"/>
    </source>
</evidence>
<evidence type="ECO:0000256" key="3">
    <source>
        <dbReference type="ARBA" id="ARBA00022679"/>
    </source>
</evidence>
<dbReference type="Pfam" id="PF05175">
    <property type="entry name" value="MTS"/>
    <property type="match status" value="1"/>
</dbReference>
<dbReference type="InterPro" id="IPR007848">
    <property type="entry name" value="Small_mtfrase_dom"/>
</dbReference>
<evidence type="ECO:0000259" key="6">
    <source>
        <dbReference type="Pfam" id="PF05175"/>
    </source>
</evidence>
<evidence type="ECO:0000256" key="2">
    <source>
        <dbReference type="ARBA" id="ARBA00022603"/>
    </source>
</evidence>
<keyword evidence="9" id="KW-1185">Reference proteome</keyword>
<dbReference type="InterPro" id="IPR050320">
    <property type="entry name" value="N5-glutamine_MTase"/>
</dbReference>
<dbReference type="CDD" id="cd02440">
    <property type="entry name" value="AdoMet_MTases"/>
    <property type="match status" value="1"/>
</dbReference>
<evidence type="ECO:0000256" key="4">
    <source>
        <dbReference type="ARBA" id="ARBA00022691"/>
    </source>
</evidence>
<dbReference type="NCBIfam" id="TIGR00536">
    <property type="entry name" value="hemK_fam"/>
    <property type="match status" value="1"/>
</dbReference>
<dbReference type="RefSeq" id="WP_151666062.1">
    <property type="nucleotide sequence ID" value="NZ_WBVO01000001.1"/>
</dbReference>
<dbReference type="GO" id="GO:0032259">
    <property type="term" value="P:methylation"/>
    <property type="evidence" value="ECO:0007669"/>
    <property type="project" value="UniProtKB-KW"/>
</dbReference>
<dbReference type="InterPro" id="IPR002052">
    <property type="entry name" value="DNA_methylase_N6_adenine_CS"/>
</dbReference>
<dbReference type="EC" id="2.1.1.297" evidence="1"/>
<comment type="caution">
    <text evidence="8">The sequence shown here is derived from an EMBL/GenBank/DDBJ whole genome shotgun (WGS) entry which is preliminary data.</text>
</comment>
<comment type="catalytic activity">
    <reaction evidence="5">
        <text>L-glutaminyl-[peptide chain release factor] + S-adenosyl-L-methionine = N(5)-methyl-L-glutaminyl-[peptide chain release factor] + S-adenosyl-L-homocysteine + H(+)</text>
        <dbReference type="Rhea" id="RHEA:42896"/>
        <dbReference type="Rhea" id="RHEA-COMP:10271"/>
        <dbReference type="Rhea" id="RHEA-COMP:10272"/>
        <dbReference type="ChEBI" id="CHEBI:15378"/>
        <dbReference type="ChEBI" id="CHEBI:30011"/>
        <dbReference type="ChEBI" id="CHEBI:57856"/>
        <dbReference type="ChEBI" id="CHEBI:59789"/>
        <dbReference type="ChEBI" id="CHEBI:61891"/>
        <dbReference type="EC" id="2.1.1.297"/>
    </reaction>
</comment>
<dbReference type="Gene3D" id="3.40.50.150">
    <property type="entry name" value="Vaccinia Virus protein VP39"/>
    <property type="match status" value="1"/>
</dbReference>
<keyword evidence="3 8" id="KW-0808">Transferase</keyword>
<evidence type="ECO:0000259" key="7">
    <source>
        <dbReference type="Pfam" id="PF17827"/>
    </source>
</evidence>
<dbReference type="PROSITE" id="PS00092">
    <property type="entry name" value="N6_MTASE"/>
    <property type="match status" value="1"/>
</dbReference>
<protein>
    <recommendedName>
        <fullName evidence="1">peptide chain release factor N(5)-glutamine methyltransferase</fullName>
        <ecNumber evidence="1">2.1.1.297</ecNumber>
    </recommendedName>
</protein>
<feature type="domain" description="Release factor glutamine methyltransferase N-terminal" evidence="7">
    <location>
        <begin position="13"/>
        <end position="72"/>
    </location>
</feature>
<gene>
    <name evidence="8" type="primary">prmC</name>
    <name evidence="8" type="ORF">F8C67_01730</name>
</gene>
<keyword evidence="2 8" id="KW-0489">Methyltransferase</keyword>
<dbReference type="PANTHER" id="PTHR18895:SF74">
    <property type="entry name" value="MTRF1L RELEASE FACTOR GLUTAMINE METHYLTRANSFERASE"/>
    <property type="match status" value="1"/>
</dbReference>
<dbReference type="EMBL" id="WBVO01000001">
    <property type="protein sequence ID" value="KAB2814482.1"/>
    <property type="molecule type" value="Genomic_DNA"/>
</dbReference>
<dbReference type="Gene3D" id="1.10.8.10">
    <property type="entry name" value="DNA helicase RuvA subunit, C-terminal domain"/>
    <property type="match status" value="1"/>
</dbReference>
<dbReference type="Pfam" id="PF17827">
    <property type="entry name" value="PrmC_N"/>
    <property type="match status" value="1"/>
</dbReference>
<dbReference type="GO" id="GO:0003676">
    <property type="term" value="F:nucleic acid binding"/>
    <property type="evidence" value="ECO:0007669"/>
    <property type="project" value="InterPro"/>
</dbReference>
<keyword evidence="4" id="KW-0949">S-adenosyl-L-methionine</keyword>
<dbReference type="InterPro" id="IPR019874">
    <property type="entry name" value="RF_methyltr_PrmC"/>
</dbReference>
<name>A0A6N6RLN9_9FLAO</name>
<dbReference type="GO" id="GO:0102559">
    <property type="term" value="F:peptide chain release factor N(5)-glutamine methyltransferase activity"/>
    <property type="evidence" value="ECO:0007669"/>
    <property type="project" value="UniProtKB-EC"/>
</dbReference>
<proteinExistence type="predicted"/>
<dbReference type="OrthoDB" id="9800643at2"/>
<dbReference type="InterPro" id="IPR040758">
    <property type="entry name" value="PrmC_N"/>
</dbReference>
<feature type="domain" description="Methyltransferase small" evidence="6">
    <location>
        <begin position="100"/>
        <end position="188"/>
    </location>
</feature>
<dbReference type="Proteomes" id="UP000468650">
    <property type="component" value="Unassembled WGS sequence"/>
</dbReference>
<reference evidence="8 9" key="1">
    <citation type="submission" date="2019-09" db="EMBL/GenBank/DDBJ databases">
        <title>Genomes of family Cryomorphaceae.</title>
        <authorList>
            <person name="Bowman J.P."/>
        </authorList>
    </citation>
    <scope>NUCLEOTIDE SEQUENCE [LARGE SCALE GENOMIC DNA]</scope>
    <source>
        <strain evidence="8 9">LMG 25704</strain>
    </source>
</reference>
<dbReference type="NCBIfam" id="TIGR03534">
    <property type="entry name" value="RF_mod_PrmC"/>
    <property type="match status" value="1"/>
</dbReference>
<organism evidence="8 9">
    <name type="scientific">Phaeocystidibacter luteus</name>
    <dbReference type="NCBI Taxonomy" id="911197"/>
    <lineage>
        <taxon>Bacteria</taxon>
        <taxon>Pseudomonadati</taxon>
        <taxon>Bacteroidota</taxon>
        <taxon>Flavobacteriia</taxon>
        <taxon>Flavobacteriales</taxon>
        <taxon>Phaeocystidibacteraceae</taxon>
        <taxon>Phaeocystidibacter</taxon>
    </lineage>
</organism>
<dbReference type="PANTHER" id="PTHR18895">
    <property type="entry name" value="HEMK METHYLTRANSFERASE"/>
    <property type="match status" value="1"/>
</dbReference>
<evidence type="ECO:0000313" key="9">
    <source>
        <dbReference type="Proteomes" id="UP000468650"/>
    </source>
</evidence>